<dbReference type="InParanoid" id="A0A0C3K3K7"/>
<proteinExistence type="predicted"/>
<dbReference type="Proteomes" id="UP000054217">
    <property type="component" value="Unassembled WGS sequence"/>
</dbReference>
<gene>
    <name evidence="1" type="ORF">M404DRAFT_1000939</name>
</gene>
<dbReference type="AlphaFoldDB" id="A0A0C3K3K7"/>
<dbReference type="OrthoDB" id="3258141at2759"/>
<evidence type="ECO:0000313" key="2">
    <source>
        <dbReference type="Proteomes" id="UP000054217"/>
    </source>
</evidence>
<accession>A0A0C3K3K7</accession>
<reference evidence="1 2" key="1">
    <citation type="submission" date="2014-04" db="EMBL/GenBank/DDBJ databases">
        <authorList>
            <consortium name="DOE Joint Genome Institute"/>
            <person name="Kuo A."/>
            <person name="Kohler A."/>
            <person name="Costa M.D."/>
            <person name="Nagy L.G."/>
            <person name="Floudas D."/>
            <person name="Copeland A."/>
            <person name="Barry K.W."/>
            <person name="Cichocki N."/>
            <person name="Veneault-Fourrey C."/>
            <person name="LaButti K."/>
            <person name="Lindquist E.A."/>
            <person name="Lipzen A."/>
            <person name="Lundell T."/>
            <person name="Morin E."/>
            <person name="Murat C."/>
            <person name="Sun H."/>
            <person name="Tunlid A."/>
            <person name="Henrissat B."/>
            <person name="Grigoriev I.V."/>
            <person name="Hibbett D.S."/>
            <person name="Martin F."/>
            <person name="Nordberg H.P."/>
            <person name="Cantor M.N."/>
            <person name="Hua S.X."/>
        </authorList>
    </citation>
    <scope>NUCLEOTIDE SEQUENCE [LARGE SCALE GENOMIC DNA]</scope>
    <source>
        <strain evidence="1 2">Marx 270</strain>
    </source>
</reference>
<evidence type="ECO:0000313" key="1">
    <source>
        <dbReference type="EMBL" id="KIO04127.1"/>
    </source>
</evidence>
<name>A0A0C3K3K7_PISTI</name>
<organism evidence="1 2">
    <name type="scientific">Pisolithus tinctorius Marx 270</name>
    <dbReference type="NCBI Taxonomy" id="870435"/>
    <lineage>
        <taxon>Eukaryota</taxon>
        <taxon>Fungi</taxon>
        <taxon>Dikarya</taxon>
        <taxon>Basidiomycota</taxon>
        <taxon>Agaricomycotina</taxon>
        <taxon>Agaricomycetes</taxon>
        <taxon>Agaricomycetidae</taxon>
        <taxon>Boletales</taxon>
        <taxon>Sclerodermatineae</taxon>
        <taxon>Pisolithaceae</taxon>
        <taxon>Pisolithus</taxon>
    </lineage>
</organism>
<dbReference type="EMBL" id="KN831973">
    <property type="protein sequence ID" value="KIO04127.1"/>
    <property type="molecule type" value="Genomic_DNA"/>
</dbReference>
<protein>
    <submittedName>
        <fullName evidence="1">Uncharacterized protein</fullName>
    </submittedName>
</protein>
<sequence>MVFNTSDHEPEVIAEAFAAYQHINQRWECIGLSTLNTMTIPCIAVTGMCPTFYPVTRKPGDAVVAG</sequence>
<dbReference type="HOGENOM" id="CLU_2832217_0_0_1"/>
<keyword evidence="2" id="KW-1185">Reference proteome</keyword>
<reference evidence="2" key="2">
    <citation type="submission" date="2015-01" db="EMBL/GenBank/DDBJ databases">
        <title>Evolutionary Origins and Diversification of the Mycorrhizal Mutualists.</title>
        <authorList>
            <consortium name="DOE Joint Genome Institute"/>
            <consortium name="Mycorrhizal Genomics Consortium"/>
            <person name="Kohler A."/>
            <person name="Kuo A."/>
            <person name="Nagy L.G."/>
            <person name="Floudas D."/>
            <person name="Copeland A."/>
            <person name="Barry K.W."/>
            <person name="Cichocki N."/>
            <person name="Veneault-Fourrey C."/>
            <person name="LaButti K."/>
            <person name="Lindquist E.A."/>
            <person name="Lipzen A."/>
            <person name="Lundell T."/>
            <person name="Morin E."/>
            <person name="Murat C."/>
            <person name="Riley R."/>
            <person name="Ohm R."/>
            <person name="Sun H."/>
            <person name="Tunlid A."/>
            <person name="Henrissat B."/>
            <person name="Grigoriev I.V."/>
            <person name="Hibbett D.S."/>
            <person name="Martin F."/>
        </authorList>
    </citation>
    <scope>NUCLEOTIDE SEQUENCE [LARGE SCALE GENOMIC DNA]</scope>
    <source>
        <strain evidence="2">Marx 270</strain>
    </source>
</reference>